<dbReference type="Pfam" id="PF03446">
    <property type="entry name" value="NAD_binding_2"/>
    <property type="match status" value="1"/>
</dbReference>
<dbReference type="SUPFAM" id="SSF48179">
    <property type="entry name" value="6-phosphogluconate dehydrogenase C-terminal domain-like"/>
    <property type="match status" value="1"/>
</dbReference>
<dbReference type="PANTHER" id="PTHR22981">
    <property type="entry name" value="3-HYDROXYISOBUTYRATE DEHYDROGENASE-RELATED"/>
    <property type="match status" value="1"/>
</dbReference>
<keyword evidence="10" id="KW-1185">Reference proteome</keyword>
<dbReference type="SUPFAM" id="SSF51735">
    <property type="entry name" value="NAD(P)-binding Rossmann-fold domains"/>
    <property type="match status" value="1"/>
</dbReference>
<dbReference type="Gene3D" id="1.10.1040.10">
    <property type="entry name" value="N-(1-d-carboxylethyl)-l-norvaline Dehydrogenase, domain 2"/>
    <property type="match status" value="1"/>
</dbReference>
<keyword evidence="2 6" id="KW-0101">Branched-chain amino acid catabolism</keyword>
<dbReference type="InterPro" id="IPR013328">
    <property type="entry name" value="6PGD_dom2"/>
</dbReference>
<dbReference type="AlphaFoldDB" id="A0A7W8QJ34"/>
<dbReference type="InterPro" id="IPR006115">
    <property type="entry name" value="6PGDH_NADP-bd"/>
</dbReference>
<dbReference type="InterPro" id="IPR029154">
    <property type="entry name" value="HIBADH-like_NADP-bd"/>
</dbReference>
<comment type="pathway">
    <text evidence="6">Amino-acid degradation; L-valine degradation.</text>
</comment>
<name>A0A7W8QJ34_9ACTN</name>
<comment type="caution">
    <text evidence="9">The sequence shown here is derived from an EMBL/GenBank/DDBJ whole genome shotgun (WGS) entry which is preliminary data.</text>
</comment>
<dbReference type="NCBIfam" id="TIGR01692">
    <property type="entry name" value="HIBADH"/>
    <property type="match status" value="1"/>
</dbReference>
<evidence type="ECO:0000256" key="1">
    <source>
        <dbReference type="ARBA" id="ARBA00009080"/>
    </source>
</evidence>
<dbReference type="Pfam" id="PF14833">
    <property type="entry name" value="NAD_binding_11"/>
    <property type="match status" value="1"/>
</dbReference>
<dbReference type="InterPro" id="IPR002204">
    <property type="entry name" value="3-OH-isobutyrate_DH-rel_CS"/>
</dbReference>
<evidence type="ECO:0000256" key="6">
    <source>
        <dbReference type="RuleBase" id="RU910714"/>
    </source>
</evidence>
<feature type="domain" description="6-phosphogluconate dehydrogenase NADP-binding" evidence="7">
    <location>
        <begin position="17"/>
        <end position="175"/>
    </location>
</feature>
<evidence type="ECO:0000313" key="10">
    <source>
        <dbReference type="Proteomes" id="UP000572635"/>
    </source>
</evidence>
<dbReference type="PROSITE" id="PS00895">
    <property type="entry name" value="3_HYDROXYISOBUT_DH"/>
    <property type="match status" value="1"/>
</dbReference>
<evidence type="ECO:0000313" key="9">
    <source>
        <dbReference type="EMBL" id="MBB5431422.1"/>
    </source>
</evidence>
<accession>A0A7W8QJ34</accession>
<evidence type="ECO:0000256" key="4">
    <source>
        <dbReference type="ARBA" id="ARBA00023027"/>
    </source>
</evidence>
<protein>
    <recommendedName>
        <fullName evidence="6">3-hydroxyisobutyrate dehydrogenase</fullName>
        <shortName evidence="6">HIBADH</shortName>
        <ecNumber evidence="6">1.1.1.31</ecNumber>
    </recommendedName>
</protein>
<dbReference type="RefSeq" id="WP_184391076.1">
    <property type="nucleotide sequence ID" value="NZ_JACHDB010000001.1"/>
</dbReference>
<gene>
    <name evidence="9" type="ORF">HDA36_001506</name>
</gene>
<feature type="domain" description="3-hydroxyisobutyrate dehydrogenase-like NAD-binding" evidence="8">
    <location>
        <begin position="178"/>
        <end position="304"/>
    </location>
</feature>
<dbReference type="InterPro" id="IPR015815">
    <property type="entry name" value="HIBADH-related"/>
</dbReference>
<comment type="catalytic activity">
    <reaction evidence="6">
        <text>3-hydroxy-2-methylpropanoate + NAD(+) = 2-methyl-3-oxopropanoate + NADH + H(+)</text>
        <dbReference type="Rhea" id="RHEA:17681"/>
        <dbReference type="ChEBI" id="CHEBI:11805"/>
        <dbReference type="ChEBI" id="CHEBI:15378"/>
        <dbReference type="ChEBI" id="CHEBI:57540"/>
        <dbReference type="ChEBI" id="CHEBI:57700"/>
        <dbReference type="ChEBI" id="CHEBI:57945"/>
        <dbReference type="EC" id="1.1.1.31"/>
    </reaction>
</comment>
<dbReference type="PIRSF" id="PIRSF000103">
    <property type="entry name" value="HIBADH"/>
    <property type="match status" value="1"/>
</dbReference>
<dbReference type="UniPathway" id="UPA00362"/>
<dbReference type="GO" id="GO:0008442">
    <property type="term" value="F:3-hydroxyisobutyrate dehydrogenase activity"/>
    <property type="evidence" value="ECO:0007669"/>
    <property type="project" value="UniProtKB-EC"/>
</dbReference>
<dbReference type="EC" id="1.1.1.31" evidence="6"/>
<dbReference type="GO" id="GO:0006574">
    <property type="term" value="P:L-valine catabolic process"/>
    <property type="evidence" value="ECO:0007669"/>
    <property type="project" value="UniProtKB-UniPathway"/>
</dbReference>
<keyword evidence="4 6" id="KW-0520">NAD</keyword>
<proteinExistence type="inferred from homology"/>
<dbReference type="PANTHER" id="PTHR22981:SF7">
    <property type="entry name" value="3-HYDROXYISOBUTYRATE DEHYDROGENASE, MITOCHONDRIAL"/>
    <property type="match status" value="1"/>
</dbReference>
<keyword evidence="3 6" id="KW-0560">Oxidoreductase</keyword>
<dbReference type="GO" id="GO:0050661">
    <property type="term" value="F:NADP binding"/>
    <property type="evidence" value="ECO:0007669"/>
    <property type="project" value="InterPro"/>
</dbReference>
<dbReference type="EMBL" id="JACHDB010000001">
    <property type="protein sequence ID" value="MBB5431422.1"/>
    <property type="molecule type" value="Genomic_DNA"/>
</dbReference>
<evidence type="ECO:0000256" key="3">
    <source>
        <dbReference type="ARBA" id="ARBA00023002"/>
    </source>
</evidence>
<sequence length="322" mass="31416">MTGTAHSAGDGGNGGGVAFIGLGNMGAPMAANLVAAGHDVTGFDLVPELLARAGEGGVRPAGSAAEAVAGAGTVITMLPGGRHVLDCYRGEGGVLAAARPGTLFIDCSTIDVADARAAAEAAVAAGHRAADAPVSGGVVGATAAKLTFMVGAEEELLPEVERVLAPMGARVVHCGASGAGQAAKVCNNMILGVSMIAVSEAFVLGERLGLSHRALFDVASTASGQCWALTANCPVPGPVPASPANRDYAPGFASALMAKDLGLAVEALKATGTAAELGPHAAGLYAAFAEGAGADRDFSAIINAIRERSEADAPTGPEPGGG</sequence>
<reference evidence="9 10" key="1">
    <citation type="submission" date="2020-08" db="EMBL/GenBank/DDBJ databases">
        <title>Sequencing the genomes of 1000 actinobacteria strains.</title>
        <authorList>
            <person name="Klenk H.-P."/>
        </authorList>
    </citation>
    <scope>NUCLEOTIDE SEQUENCE [LARGE SCALE GENOMIC DNA]</scope>
    <source>
        <strain evidence="9 10">DSM 44551</strain>
    </source>
</reference>
<evidence type="ECO:0000256" key="2">
    <source>
        <dbReference type="ARBA" id="ARBA00022456"/>
    </source>
</evidence>
<dbReference type="InterPro" id="IPR011548">
    <property type="entry name" value="HIBADH"/>
</dbReference>
<dbReference type="Proteomes" id="UP000572635">
    <property type="component" value="Unassembled WGS sequence"/>
</dbReference>
<comment type="similarity">
    <text evidence="1 6">Belongs to the HIBADH-related family.</text>
</comment>
<dbReference type="GO" id="GO:0051287">
    <property type="term" value="F:NAD binding"/>
    <property type="evidence" value="ECO:0007669"/>
    <property type="project" value="InterPro"/>
</dbReference>
<evidence type="ECO:0000259" key="8">
    <source>
        <dbReference type="Pfam" id="PF14833"/>
    </source>
</evidence>
<feature type="active site" evidence="5">
    <location>
        <position position="184"/>
    </location>
</feature>
<organism evidence="9 10">
    <name type="scientific">Nocardiopsis composta</name>
    <dbReference type="NCBI Taxonomy" id="157465"/>
    <lineage>
        <taxon>Bacteria</taxon>
        <taxon>Bacillati</taxon>
        <taxon>Actinomycetota</taxon>
        <taxon>Actinomycetes</taxon>
        <taxon>Streptosporangiales</taxon>
        <taxon>Nocardiopsidaceae</taxon>
        <taxon>Nocardiopsis</taxon>
    </lineage>
</organism>
<evidence type="ECO:0000256" key="5">
    <source>
        <dbReference type="PIRSR" id="PIRSR000103-1"/>
    </source>
</evidence>
<evidence type="ECO:0000259" key="7">
    <source>
        <dbReference type="Pfam" id="PF03446"/>
    </source>
</evidence>
<dbReference type="InterPro" id="IPR036291">
    <property type="entry name" value="NAD(P)-bd_dom_sf"/>
</dbReference>
<dbReference type="Gene3D" id="3.40.50.720">
    <property type="entry name" value="NAD(P)-binding Rossmann-like Domain"/>
    <property type="match status" value="1"/>
</dbReference>
<dbReference type="InterPro" id="IPR008927">
    <property type="entry name" value="6-PGluconate_DH-like_C_sf"/>
</dbReference>
<dbReference type="FunFam" id="1.10.1040.10:FF:000006">
    <property type="entry name" value="3-hydroxyisobutyrate dehydrogenase"/>
    <property type="match status" value="1"/>
</dbReference>